<proteinExistence type="predicted"/>
<accession>A0A2I2KQ23</accession>
<sequence length="21" mass="2166">MDVEICGPAAFAIEAVTVKDS</sequence>
<protein>
    <submittedName>
        <fullName evidence="1">Uncharacterized protein</fullName>
    </submittedName>
</protein>
<dbReference type="Proteomes" id="UP000234331">
    <property type="component" value="Unassembled WGS sequence"/>
</dbReference>
<evidence type="ECO:0000313" key="1">
    <source>
        <dbReference type="EMBL" id="SNQ47762.1"/>
    </source>
</evidence>
<reference evidence="1 2" key="1">
    <citation type="submission" date="2017-06" db="EMBL/GenBank/DDBJ databases">
        <authorList>
            <person name="Kim H.J."/>
            <person name="Triplett B.A."/>
        </authorList>
    </citation>
    <scope>NUCLEOTIDE SEQUENCE [LARGE SCALE GENOMIC DNA]</scope>
    <source>
        <strain evidence="1">FRACA_ARgP5</strain>
    </source>
</reference>
<keyword evidence="2" id="KW-1185">Reference proteome</keyword>
<name>A0A2I2KQ23_9ACTN</name>
<dbReference type="AlphaFoldDB" id="A0A2I2KQ23"/>
<evidence type="ECO:0000313" key="2">
    <source>
        <dbReference type="Proteomes" id="UP000234331"/>
    </source>
</evidence>
<organism evidence="1 2">
    <name type="scientific">Frankia canadensis</name>
    <dbReference type="NCBI Taxonomy" id="1836972"/>
    <lineage>
        <taxon>Bacteria</taxon>
        <taxon>Bacillati</taxon>
        <taxon>Actinomycetota</taxon>
        <taxon>Actinomycetes</taxon>
        <taxon>Frankiales</taxon>
        <taxon>Frankiaceae</taxon>
        <taxon>Frankia</taxon>
    </lineage>
</organism>
<gene>
    <name evidence="1" type="ORF">FRACA_20158</name>
</gene>
<dbReference type="EMBL" id="FZMO01000112">
    <property type="protein sequence ID" value="SNQ47762.1"/>
    <property type="molecule type" value="Genomic_DNA"/>
</dbReference>